<name>A0A9J6FZ67_HAELO</name>
<dbReference type="Proteomes" id="UP000821853">
    <property type="component" value="Chromosome 2"/>
</dbReference>
<proteinExistence type="predicted"/>
<dbReference type="OMA" id="WHPRTEN"/>
<keyword evidence="2" id="KW-1185">Reference proteome</keyword>
<reference evidence="1 2" key="1">
    <citation type="journal article" date="2020" name="Cell">
        <title>Large-Scale Comparative Analyses of Tick Genomes Elucidate Their Genetic Diversity and Vector Capacities.</title>
        <authorList>
            <consortium name="Tick Genome and Microbiome Consortium (TIGMIC)"/>
            <person name="Jia N."/>
            <person name="Wang J."/>
            <person name="Shi W."/>
            <person name="Du L."/>
            <person name="Sun Y."/>
            <person name="Zhan W."/>
            <person name="Jiang J.F."/>
            <person name="Wang Q."/>
            <person name="Zhang B."/>
            <person name="Ji P."/>
            <person name="Bell-Sakyi L."/>
            <person name="Cui X.M."/>
            <person name="Yuan T.T."/>
            <person name="Jiang B.G."/>
            <person name="Yang W.F."/>
            <person name="Lam T.T."/>
            <person name="Chang Q.C."/>
            <person name="Ding S.J."/>
            <person name="Wang X.J."/>
            <person name="Zhu J.G."/>
            <person name="Ruan X.D."/>
            <person name="Zhao L."/>
            <person name="Wei J.T."/>
            <person name="Ye R.Z."/>
            <person name="Que T.C."/>
            <person name="Du C.H."/>
            <person name="Zhou Y.H."/>
            <person name="Cheng J.X."/>
            <person name="Dai P.F."/>
            <person name="Guo W.B."/>
            <person name="Han X.H."/>
            <person name="Huang E.J."/>
            <person name="Li L.F."/>
            <person name="Wei W."/>
            <person name="Gao Y.C."/>
            <person name="Liu J.Z."/>
            <person name="Shao H.Z."/>
            <person name="Wang X."/>
            <person name="Wang C.C."/>
            <person name="Yang T.C."/>
            <person name="Huo Q.B."/>
            <person name="Li W."/>
            <person name="Chen H.Y."/>
            <person name="Chen S.E."/>
            <person name="Zhou L.G."/>
            <person name="Ni X.B."/>
            <person name="Tian J.H."/>
            <person name="Sheng Y."/>
            <person name="Liu T."/>
            <person name="Pan Y.S."/>
            <person name="Xia L.Y."/>
            <person name="Li J."/>
            <person name="Zhao F."/>
            <person name="Cao W.C."/>
        </authorList>
    </citation>
    <scope>NUCLEOTIDE SEQUENCE [LARGE SCALE GENOMIC DNA]</scope>
    <source>
        <strain evidence="1">HaeL-2018</strain>
    </source>
</reference>
<comment type="caution">
    <text evidence="1">The sequence shown here is derived from an EMBL/GenBank/DDBJ whole genome shotgun (WGS) entry which is preliminary data.</text>
</comment>
<dbReference type="EMBL" id="JABSTR010000004">
    <property type="protein sequence ID" value="KAH9368039.1"/>
    <property type="molecule type" value="Genomic_DNA"/>
</dbReference>
<sequence>MKKTVFMRMTRKKAPFQFCYQIDNTPLKEVAEYKYPGIYITRTLNWTVHGDYICDRARKKLWALRRNLHDATTEVKLLAYKTTIMPPVDYASPVWHPRTENNIMKCESIQNKALRLSSNAIDITTPGKRGNDDCSPQNEQ</sequence>
<dbReference type="OrthoDB" id="426210at2759"/>
<protein>
    <submittedName>
        <fullName evidence="1">Uncharacterized protein</fullName>
    </submittedName>
</protein>
<evidence type="ECO:0000313" key="2">
    <source>
        <dbReference type="Proteomes" id="UP000821853"/>
    </source>
</evidence>
<dbReference type="VEuPathDB" id="VectorBase:HLOH_040239"/>
<gene>
    <name evidence="1" type="ORF">HPB48_019868</name>
</gene>
<dbReference type="AlphaFoldDB" id="A0A9J6FZ67"/>
<evidence type="ECO:0000313" key="1">
    <source>
        <dbReference type="EMBL" id="KAH9368039.1"/>
    </source>
</evidence>
<accession>A0A9J6FZ67</accession>
<organism evidence="1 2">
    <name type="scientific">Haemaphysalis longicornis</name>
    <name type="common">Bush tick</name>
    <dbReference type="NCBI Taxonomy" id="44386"/>
    <lineage>
        <taxon>Eukaryota</taxon>
        <taxon>Metazoa</taxon>
        <taxon>Ecdysozoa</taxon>
        <taxon>Arthropoda</taxon>
        <taxon>Chelicerata</taxon>
        <taxon>Arachnida</taxon>
        <taxon>Acari</taxon>
        <taxon>Parasitiformes</taxon>
        <taxon>Ixodida</taxon>
        <taxon>Ixodoidea</taxon>
        <taxon>Ixodidae</taxon>
        <taxon>Haemaphysalinae</taxon>
        <taxon>Haemaphysalis</taxon>
    </lineage>
</organism>